<comment type="caution">
    <text evidence="1">The sequence shown here is derived from an EMBL/GenBank/DDBJ whole genome shotgun (WGS) entry which is preliminary data.</text>
</comment>
<name>A0ACB8CPL5_DERSI</name>
<organism evidence="1 2">
    <name type="scientific">Dermacentor silvarum</name>
    <name type="common">Tick</name>
    <dbReference type="NCBI Taxonomy" id="543639"/>
    <lineage>
        <taxon>Eukaryota</taxon>
        <taxon>Metazoa</taxon>
        <taxon>Ecdysozoa</taxon>
        <taxon>Arthropoda</taxon>
        <taxon>Chelicerata</taxon>
        <taxon>Arachnida</taxon>
        <taxon>Acari</taxon>
        <taxon>Parasitiformes</taxon>
        <taxon>Ixodida</taxon>
        <taxon>Ixodoidea</taxon>
        <taxon>Ixodidae</taxon>
        <taxon>Rhipicephalinae</taxon>
        <taxon>Dermacentor</taxon>
    </lineage>
</organism>
<evidence type="ECO:0000313" key="2">
    <source>
        <dbReference type="Proteomes" id="UP000821865"/>
    </source>
</evidence>
<accession>A0ACB8CPL5</accession>
<dbReference type="Proteomes" id="UP000821865">
    <property type="component" value="Chromosome 5"/>
</dbReference>
<proteinExistence type="predicted"/>
<sequence>MKRRGLEPLTQVCILQILKESRVGPLGDGGMRRRKQEPPCAVGRDPEATVGGKKRATFRCVRGALQKNVVQGFDIGAAVARNVKQQVIRNSKMPLLPQSDFKILIRPRGGLDVATTGTVRLASAIYRAAEVPAQEAGQDTVCSNNRTTAKTSLSNAGCAAAPQEGPQRETPTEKVSWADAVTGKRVPTAKAGEKTPAKTETEIAKLTQAIQVLQKQIEHMQTQIRAKDELIELFQHAVKNGTDTEAMQETQEEPI</sequence>
<keyword evidence="2" id="KW-1185">Reference proteome</keyword>
<gene>
    <name evidence="1" type="ORF">HPB49_005022</name>
</gene>
<protein>
    <submittedName>
        <fullName evidence="1">Uncharacterized protein</fullName>
    </submittedName>
</protein>
<reference evidence="1" key="1">
    <citation type="submission" date="2020-05" db="EMBL/GenBank/DDBJ databases">
        <title>Large-scale comparative analyses of tick genomes elucidate their genetic diversity and vector capacities.</title>
        <authorList>
            <person name="Jia N."/>
            <person name="Wang J."/>
            <person name="Shi W."/>
            <person name="Du L."/>
            <person name="Sun Y."/>
            <person name="Zhan W."/>
            <person name="Jiang J."/>
            <person name="Wang Q."/>
            <person name="Zhang B."/>
            <person name="Ji P."/>
            <person name="Sakyi L.B."/>
            <person name="Cui X."/>
            <person name="Yuan T."/>
            <person name="Jiang B."/>
            <person name="Yang W."/>
            <person name="Lam T.T.-Y."/>
            <person name="Chang Q."/>
            <person name="Ding S."/>
            <person name="Wang X."/>
            <person name="Zhu J."/>
            <person name="Ruan X."/>
            <person name="Zhao L."/>
            <person name="Wei J."/>
            <person name="Que T."/>
            <person name="Du C."/>
            <person name="Cheng J."/>
            <person name="Dai P."/>
            <person name="Han X."/>
            <person name="Huang E."/>
            <person name="Gao Y."/>
            <person name="Liu J."/>
            <person name="Shao H."/>
            <person name="Ye R."/>
            <person name="Li L."/>
            <person name="Wei W."/>
            <person name="Wang X."/>
            <person name="Wang C."/>
            <person name="Yang T."/>
            <person name="Huo Q."/>
            <person name="Li W."/>
            <person name="Guo W."/>
            <person name="Chen H."/>
            <person name="Zhou L."/>
            <person name="Ni X."/>
            <person name="Tian J."/>
            <person name="Zhou Y."/>
            <person name="Sheng Y."/>
            <person name="Liu T."/>
            <person name="Pan Y."/>
            <person name="Xia L."/>
            <person name="Li J."/>
            <person name="Zhao F."/>
            <person name="Cao W."/>
        </authorList>
    </citation>
    <scope>NUCLEOTIDE SEQUENCE</scope>
    <source>
        <strain evidence="1">Dsil-2018</strain>
    </source>
</reference>
<dbReference type="EMBL" id="CM023474">
    <property type="protein sequence ID" value="KAH7949086.1"/>
    <property type="molecule type" value="Genomic_DNA"/>
</dbReference>
<evidence type="ECO:0000313" key="1">
    <source>
        <dbReference type="EMBL" id="KAH7949086.1"/>
    </source>
</evidence>